<keyword evidence="5 12" id="KW-0863">Zinc-finger</keyword>
<dbReference type="PANTHER" id="PTHR11618:SF4">
    <property type="entry name" value="TRANSCRIPTION FACTOR IIIB 90 KDA SUBUNIT"/>
    <property type="match status" value="1"/>
</dbReference>
<name>A0A7N8WWY9_9TELE</name>
<keyword evidence="9" id="KW-0804">Transcription</keyword>
<evidence type="ECO:0000256" key="11">
    <source>
        <dbReference type="ARBA" id="ARBA00031009"/>
    </source>
</evidence>
<dbReference type="InterPro" id="IPR036915">
    <property type="entry name" value="Cyclin-like_sf"/>
</dbReference>
<dbReference type="Ensembl" id="ENSMAMT00000039351.1">
    <property type="protein sequence ID" value="ENSMAMP00000040608.1"/>
    <property type="gene ID" value="ENSMAMG00000000056.2"/>
</dbReference>
<reference evidence="15" key="1">
    <citation type="submission" date="2025-08" db="UniProtKB">
        <authorList>
            <consortium name="Ensembl"/>
        </authorList>
    </citation>
    <scope>IDENTIFICATION</scope>
</reference>
<dbReference type="CDD" id="cd20553">
    <property type="entry name" value="CYCLIN_TFIIIB90_rpt1"/>
    <property type="match status" value="1"/>
</dbReference>
<dbReference type="GO" id="GO:0005634">
    <property type="term" value="C:nucleus"/>
    <property type="evidence" value="ECO:0007669"/>
    <property type="project" value="UniProtKB-SubCell"/>
</dbReference>
<dbReference type="FunFam" id="2.20.25.10:FF:000012">
    <property type="entry name" value="Putative transcription factor IIIB 90 kDa subunit"/>
    <property type="match status" value="1"/>
</dbReference>
<dbReference type="GO" id="GO:0017025">
    <property type="term" value="F:TBP-class protein binding"/>
    <property type="evidence" value="ECO:0007669"/>
    <property type="project" value="InterPro"/>
</dbReference>
<organism evidence="15 16">
    <name type="scientific">Mastacembelus armatus</name>
    <name type="common">zig-zag eel</name>
    <dbReference type="NCBI Taxonomy" id="205130"/>
    <lineage>
        <taxon>Eukaryota</taxon>
        <taxon>Metazoa</taxon>
        <taxon>Chordata</taxon>
        <taxon>Craniata</taxon>
        <taxon>Vertebrata</taxon>
        <taxon>Euteleostomi</taxon>
        <taxon>Actinopterygii</taxon>
        <taxon>Neopterygii</taxon>
        <taxon>Teleostei</taxon>
        <taxon>Neoteleostei</taxon>
        <taxon>Acanthomorphata</taxon>
        <taxon>Anabantaria</taxon>
        <taxon>Synbranchiformes</taxon>
        <taxon>Mastacembelidae</taxon>
        <taxon>Mastacembelus</taxon>
    </lineage>
</organism>
<feature type="region of interest" description="Disordered" evidence="13">
    <location>
        <begin position="391"/>
        <end position="413"/>
    </location>
</feature>
<keyword evidence="8" id="KW-0010">Activator</keyword>
<dbReference type="SUPFAM" id="SSF57783">
    <property type="entry name" value="Zinc beta-ribbon"/>
    <property type="match status" value="1"/>
</dbReference>
<dbReference type="Gene3D" id="1.20.5.650">
    <property type="entry name" value="Single helix bin"/>
    <property type="match status" value="1"/>
</dbReference>
<dbReference type="GO" id="GO:0097550">
    <property type="term" value="C:transcription preinitiation complex"/>
    <property type="evidence" value="ECO:0007669"/>
    <property type="project" value="TreeGrafter"/>
</dbReference>
<keyword evidence="6" id="KW-0862">Zinc</keyword>
<comment type="similarity">
    <text evidence="2">Belongs to the TFIIB family.</text>
</comment>
<dbReference type="InterPro" id="IPR013137">
    <property type="entry name" value="Znf_TFIIB"/>
</dbReference>
<keyword evidence="3" id="KW-0479">Metal-binding</keyword>
<keyword evidence="10" id="KW-0539">Nucleus</keyword>
<evidence type="ECO:0000259" key="14">
    <source>
        <dbReference type="PROSITE" id="PS51134"/>
    </source>
</evidence>
<dbReference type="PANTHER" id="PTHR11618">
    <property type="entry name" value="TRANSCRIPTION INITIATION FACTOR IIB-RELATED"/>
    <property type="match status" value="1"/>
</dbReference>
<dbReference type="Pfam" id="PF07741">
    <property type="entry name" value="BRF1"/>
    <property type="match status" value="1"/>
</dbReference>
<dbReference type="GO" id="GO:0070897">
    <property type="term" value="P:transcription preinitiation complex assembly"/>
    <property type="evidence" value="ECO:0007669"/>
    <property type="project" value="InterPro"/>
</dbReference>
<dbReference type="AlphaFoldDB" id="A0A7N8WWY9"/>
<dbReference type="InterPro" id="IPR013763">
    <property type="entry name" value="Cyclin-like_dom"/>
</dbReference>
<dbReference type="PRINTS" id="PR00685">
    <property type="entry name" value="TIFACTORIIB"/>
</dbReference>
<dbReference type="Proteomes" id="UP000261640">
    <property type="component" value="Unplaced"/>
</dbReference>
<keyword evidence="16" id="KW-1185">Reference proteome</keyword>
<dbReference type="GO" id="GO:0000995">
    <property type="term" value="F:RNA polymerase III general transcription initiation factor activity"/>
    <property type="evidence" value="ECO:0007669"/>
    <property type="project" value="TreeGrafter"/>
</dbReference>
<dbReference type="FunFam" id="1.10.472.10:FF:000002">
    <property type="entry name" value="Transcription factor IIIB 90 kDa subunit"/>
    <property type="match status" value="1"/>
</dbReference>
<dbReference type="GO" id="GO:0008270">
    <property type="term" value="F:zinc ion binding"/>
    <property type="evidence" value="ECO:0007669"/>
    <property type="project" value="UniProtKB-KW"/>
</dbReference>
<dbReference type="Gene3D" id="1.10.472.10">
    <property type="entry name" value="Cyclin-like"/>
    <property type="match status" value="2"/>
</dbReference>
<dbReference type="GO" id="GO:0000126">
    <property type="term" value="C:transcription factor TFIIIB complex"/>
    <property type="evidence" value="ECO:0007669"/>
    <property type="project" value="TreeGrafter"/>
</dbReference>
<evidence type="ECO:0000256" key="5">
    <source>
        <dbReference type="ARBA" id="ARBA00022771"/>
    </source>
</evidence>
<feature type="region of interest" description="Disordered" evidence="13">
    <location>
        <begin position="439"/>
        <end position="470"/>
    </location>
</feature>
<evidence type="ECO:0000256" key="9">
    <source>
        <dbReference type="ARBA" id="ARBA00023163"/>
    </source>
</evidence>
<proteinExistence type="inferred from homology"/>
<keyword evidence="7" id="KW-0805">Transcription regulation</keyword>
<evidence type="ECO:0000256" key="13">
    <source>
        <dbReference type="SAM" id="MobiDB-lite"/>
    </source>
</evidence>
<dbReference type="Pfam" id="PF00382">
    <property type="entry name" value="TFIIB"/>
    <property type="match status" value="2"/>
</dbReference>
<keyword evidence="4" id="KW-0677">Repeat</keyword>
<dbReference type="InterPro" id="IPR013150">
    <property type="entry name" value="TFIIB_cyclin"/>
</dbReference>
<feature type="compositionally biased region" description="Basic residues" evidence="13">
    <location>
        <begin position="394"/>
        <end position="405"/>
    </location>
</feature>
<sequence length="527" mass="58833">MSSKVCKNCGSSDIDVDQARGDAVCMTCGSVLEDNIIVSEVEFVETGGGGSLAVGQFVSAEAGSNQPSFGDMHFSGMGKESRARVLQRAKQHINTLGHQLQMNQHCLDTALNFYKMALVKHLTRGRKASHVIAACLYMVCRTEGTPHMLLDLSDLVQVNVYVLGRTFLILARELCINAPAIDPCLYIPRFAQMLGFGEKNHEVSMTAMRLVQRMKRDWMHTGRRPSGLCGAALLVAARMHEFHCTFKDVIGVVKVCETTLRKRLSEFEDTPTSQLTIEEFMRVDLDQECDPPCFTANLKRDKYQQDEIDAELQRSRPKLRGVYAAYVKQGAEQRGTVGDVISVFPPSLQYLLSENEIKVKTALWMAENSDYLKEQKEKEAKIAKEKELGIYKEKKPRGPAKRRPPIRASTADEAIEKMLEQKKISSKINYDVLKDLNVKPGTSPARKAESPKPQPSAAKLTGRNHKPDLSPAVSLSLSLPFTTPIHRTDPHQTFQTDLMGFLQHGEKLRGFSVCLVLGEIGFLWLSF</sequence>
<dbReference type="Pfam" id="PF08271">
    <property type="entry name" value="Zn_Ribbon_TF"/>
    <property type="match status" value="1"/>
</dbReference>
<accession>A0A7N8WWY9</accession>
<evidence type="ECO:0000313" key="16">
    <source>
        <dbReference type="Proteomes" id="UP000261640"/>
    </source>
</evidence>
<evidence type="ECO:0000256" key="4">
    <source>
        <dbReference type="ARBA" id="ARBA00022737"/>
    </source>
</evidence>
<evidence type="ECO:0000256" key="6">
    <source>
        <dbReference type="ARBA" id="ARBA00022833"/>
    </source>
</evidence>
<dbReference type="FunFam" id="1.10.472.10:FF:000007">
    <property type="entry name" value="Transcription factor IIIB 90 kDa subunit"/>
    <property type="match status" value="1"/>
</dbReference>
<feature type="domain" description="TFIIB-type" evidence="14">
    <location>
        <begin position="2"/>
        <end position="33"/>
    </location>
</feature>
<evidence type="ECO:0000256" key="1">
    <source>
        <dbReference type="ARBA" id="ARBA00004123"/>
    </source>
</evidence>
<dbReference type="SMART" id="SM00385">
    <property type="entry name" value="CYCLIN"/>
    <property type="match status" value="2"/>
</dbReference>
<dbReference type="Gene3D" id="2.20.25.10">
    <property type="match status" value="1"/>
</dbReference>
<reference evidence="15" key="2">
    <citation type="submission" date="2025-09" db="UniProtKB">
        <authorList>
            <consortium name="Ensembl"/>
        </authorList>
    </citation>
    <scope>IDENTIFICATION</scope>
</reference>
<dbReference type="GeneTree" id="ENSGT00390000010349"/>
<dbReference type="GO" id="GO:0001006">
    <property type="term" value="F:RNA polymerase III type 3 promoter sequence-specific DNA binding"/>
    <property type="evidence" value="ECO:0007669"/>
    <property type="project" value="TreeGrafter"/>
</dbReference>
<evidence type="ECO:0000256" key="12">
    <source>
        <dbReference type="PROSITE-ProRule" id="PRU00469"/>
    </source>
</evidence>
<dbReference type="InterPro" id="IPR011665">
    <property type="entry name" value="BRF1_TBP-bd_dom"/>
</dbReference>
<protein>
    <recommendedName>
        <fullName evidence="11">B-related factor 1</fullName>
    </recommendedName>
</protein>
<dbReference type="CDD" id="cd20554">
    <property type="entry name" value="CYCLIN_TFIIIB90_rpt2"/>
    <property type="match status" value="1"/>
</dbReference>
<evidence type="ECO:0000256" key="3">
    <source>
        <dbReference type="ARBA" id="ARBA00022723"/>
    </source>
</evidence>
<dbReference type="PROSITE" id="PS51134">
    <property type="entry name" value="ZF_TFIIB"/>
    <property type="match status" value="1"/>
</dbReference>
<comment type="subcellular location">
    <subcellularLocation>
        <location evidence="1">Nucleus</location>
    </subcellularLocation>
</comment>
<dbReference type="InterPro" id="IPR000812">
    <property type="entry name" value="TFIIB"/>
</dbReference>
<evidence type="ECO:0000256" key="7">
    <source>
        <dbReference type="ARBA" id="ARBA00023015"/>
    </source>
</evidence>
<evidence type="ECO:0000256" key="10">
    <source>
        <dbReference type="ARBA" id="ARBA00023242"/>
    </source>
</evidence>
<evidence type="ECO:0000256" key="2">
    <source>
        <dbReference type="ARBA" id="ARBA00010857"/>
    </source>
</evidence>
<dbReference type="SUPFAM" id="SSF47954">
    <property type="entry name" value="Cyclin-like"/>
    <property type="match status" value="2"/>
</dbReference>
<evidence type="ECO:0000256" key="8">
    <source>
        <dbReference type="ARBA" id="ARBA00023159"/>
    </source>
</evidence>
<evidence type="ECO:0000313" key="15">
    <source>
        <dbReference type="Ensembl" id="ENSMAMP00000040608.1"/>
    </source>
</evidence>